<accession>A0A7Y9YGP9</accession>
<sequence>MTPRALPTTAARDLTRTEDRWLRASAERLRRRALERRVARTTRSASGEGDGR</sequence>
<dbReference type="Proteomes" id="UP000537326">
    <property type="component" value="Unassembled WGS sequence"/>
</dbReference>
<dbReference type="EMBL" id="JACBZI010000001">
    <property type="protein sequence ID" value="NYI11916.1"/>
    <property type="molecule type" value="Genomic_DNA"/>
</dbReference>
<proteinExistence type="predicted"/>
<name>A0A7Y9YGP9_9ACTN</name>
<comment type="caution">
    <text evidence="1">The sequence shown here is derived from an EMBL/GenBank/DDBJ whole genome shotgun (WGS) entry which is preliminary data.</text>
</comment>
<gene>
    <name evidence="1" type="ORF">BKA05_003431</name>
</gene>
<protein>
    <submittedName>
        <fullName evidence="1">Uncharacterized protein</fullName>
    </submittedName>
</protein>
<organism evidence="1 2">
    <name type="scientific">Nocardioides marinus</name>
    <dbReference type="NCBI Taxonomy" id="374514"/>
    <lineage>
        <taxon>Bacteria</taxon>
        <taxon>Bacillati</taxon>
        <taxon>Actinomycetota</taxon>
        <taxon>Actinomycetes</taxon>
        <taxon>Propionibacteriales</taxon>
        <taxon>Nocardioidaceae</taxon>
        <taxon>Nocardioides</taxon>
    </lineage>
</organism>
<evidence type="ECO:0000313" key="2">
    <source>
        <dbReference type="Proteomes" id="UP000537326"/>
    </source>
</evidence>
<reference evidence="1 2" key="1">
    <citation type="submission" date="2020-07" db="EMBL/GenBank/DDBJ databases">
        <title>Sequencing the genomes of 1000 actinobacteria strains.</title>
        <authorList>
            <person name="Klenk H.-P."/>
        </authorList>
    </citation>
    <scope>NUCLEOTIDE SEQUENCE [LARGE SCALE GENOMIC DNA]</scope>
    <source>
        <strain evidence="1 2">DSM 18248</strain>
    </source>
</reference>
<dbReference type="RefSeq" id="WP_179532537.1">
    <property type="nucleotide sequence ID" value="NZ_BAAAPP010000011.1"/>
</dbReference>
<evidence type="ECO:0000313" key="1">
    <source>
        <dbReference type="EMBL" id="NYI11916.1"/>
    </source>
</evidence>
<keyword evidence="2" id="KW-1185">Reference proteome</keyword>
<dbReference type="AlphaFoldDB" id="A0A7Y9YGP9"/>